<sequence length="68" mass="7486">MSSILSRAGPGLIVVPRILEDYGKLKEKSCSLVFLSQLSQESLVKRAGTPRSDRVWSACIDLAGMTYR</sequence>
<name>A0A4P7N389_PYROR</name>
<dbReference type="EMBL" id="CP034205">
    <property type="protein sequence ID" value="QBZ55952.1"/>
    <property type="molecule type" value="Genomic_DNA"/>
</dbReference>
<protein>
    <submittedName>
        <fullName evidence="1">Uncharacterized protein</fullName>
    </submittedName>
</protein>
<organism evidence="1 2">
    <name type="scientific">Pyricularia oryzae</name>
    <name type="common">Rice blast fungus</name>
    <name type="synonym">Magnaporthe oryzae</name>
    <dbReference type="NCBI Taxonomy" id="318829"/>
    <lineage>
        <taxon>Eukaryota</taxon>
        <taxon>Fungi</taxon>
        <taxon>Dikarya</taxon>
        <taxon>Ascomycota</taxon>
        <taxon>Pezizomycotina</taxon>
        <taxon>Sordariomycetes</taxon>
        <taxon>Sordariomycetidae</taxon>
        <taxon>Magnaporthales</taxon>
        <taxon>Pyriculariaceae</taxon>
        <taxon>Pyricularia</taxon>
    </lineage>
</organism>
<proteinExistence type="predicted"/>
<dbReference type="Proteomes" id="UP000294847">
    <property type="component" value="Chromosome 2"/>
</dbReference>
<reference evidence="1 2" key="1">
    <citation type="journal article" date="2019" name="Mol. Biol. Evol.">
        <title>Blast fungal genomes show frequent chromosomal changes, gene gains and losses, and effector gene turnover.</title>
        <authorList>
            <person name="Gomez Luciano L.B."/>
            <person name="Jason Tsai I."/>
            <person name="Chuma I."/>
            <person name="Tosa Y."/>
            <person name="Chen Y.H."/>
            <person name="Li J.Y."/>
            <person name="Li M.Y."/>
            <person name="Jade Lu M.Y."/>
            <person name="Nakayashiki H."/>
            <person name="Li W.H."/>
        </authorList>
    </citation>
    <scope>NUCLEOTIDE SEQUENCE [LARGE SCALE GENOMIC DNA]</scope>
    <source>
        <strain evidence="1">MZ5-1-6</strain>
    </source>
</reference>
<accession>A0A4P7N389</accession>
<dbReference type="AlphaFoldDB" id="A0A4P7N389"/>
<evidence type="ECO:0000313" key="1">
    <source>
        <dbReference type="EMBL" id="QBZ55952.1"/>
    </source>
</evidence>
<gene>
    <name evidence="1" type="ORF">PoMZ_00858</name>
</gene>
<evidence type="ECO:0000313" key="2">
    <source>
        <dbReference type="Proteomes" id="UP000294847"/>
    </source>
</evidence>